<dbReference type="EMBL" id="JABJRC010000002">
    <property type="protein sequence ID" value="NOL40611.1"/>
    <property type="molecule type" value="Genomic_DNA"/>
</dbReference>
<organism evidence="4 5">
    <name type="scientific">Kribbella sandramycini</name>
    <dbReference type="NCBI Taxonomy" id="60450"/>
    <lineage>
        <taxon>Bacteria</taxon>
        <taxon>Bacillati</taxon>
        <taxon>Actinomycetota</taxon>
        <taxon>Actinomycetes</taxon>
        <taxon>Propionibacteriales</taxon>
        <taxon>Kribbellaceae</taxon>
        <taxon>Kribbella</taxon>
    </lineage>
</organism>
<reference evidence="4 5" key="1">
    <citation type="submission" date="2020-05" db="EMBL/GenBank/DDBJ databases">
        <title>Genome sequence of Kribbella sandramycini ATCC 39419.</title>
        <authorList>
            <person name="Maclea K.S."/>
            <person name="Fair J.L."/>
        </authorList>
    </citation>
    <scope>NUCLEOTIDE SEQUENCE [LARGE SCALE GENOMIC DNA]</scope>
    <source>
        <strain evidence="4 5">ATCC 39419</strain>
    </source>
</reference>
<reference evidence="3 6" key="2">
    <citation type="submission" date="2020-08" db="EMBL/GenBank/DDBJ databases">
        <title>Sequencing the genomes of 1000 actinobacteria strains.</title>
        <authorList>
            <person name="Klenk H.-P."/>
        </authorList>
    </citation>
    <scope>NUCLEOTIDE SEQUENCE [LARGE SCALE GENOMIC DNA]</scope>
    <source>
        <strain evidence="3 6">DSM 15626</strain>
    </source>
</reference>
<evidence type="ECO:0000313" key="4">
    <source>
        <dbReference type="EMBL" id="NOL40611.1"/>
    </source>
</evidence>
<feature type="compositionally biased region" description="Pro residues" evidence="1">
    <location>
        <begin position="1"/>
        <end position="15"/>
    </location>
</feature>
<evidence type="ECO:0000313" key="6">
    <source>
        <dbReference type="Proteomes" id="UP000553957"/>
    </source>
</evidence>
<dbReference type="Proteomes" id="UP000553957">
    <property type="component" value="Unassembled WGS sequence"/>
</dbReference>
<sequence>MNTRLDPPPVPPLPPAERDRIRRRVMTKSRPTTGTPIRRWVPAVAVGAVAAVAVGGVVIGRLNTASPPPVGGRTPTPSLSLSAPATKPAEAPADVDLGPLAGAAEIASRSCKIQPGPIQVLWARQVQGAAAGSKEAVLLVKGSAQPGGTYDHGIAVCQAGAMITPVRDTEWDEPTGARDLTPLGSGGISTPPSAYVWTLYRARPNIARIETRYVWQGGSSPWRKGVVTGGFAFADFRVSFTKKAPPGLEPELRAYDAAGRPVPVKPW</sequence>
<keyword evidence="5" id="KW-1185">Reference proteome</keyword>
<keyword evidence="2" id="KW-0472">Membrane</keyword>
<feature type="region of interest" description="Disordered" evidence="1">
    <location>
        <begin position="63"/>
        <end position="87"/>
    </location>
</feature>
<evidence type="ECO:0000256" key="1">
    <source>
        <dbReference type="SAM" id="MobiDB-lite"/>
    </source>
</evidence>
<proteinExistence type="predicted"/>
<feature type="transmembrane region" description="Helical" evidence="2">
    <location>
        <begin position="40"/>
        <end position="59"/>
    </location>
</feature>
<comment type="caution">
    <text evidence="4">The sequence shown here is derived from an EMBL/GenBank/DDBJ whole genome shotgun (WGS) entry which is preliminary data.</text>
</comment>
<protein>
    <submittedName>
        <fullName evidence="4">Uncharacterized protein</fullName>
    </submittedName>
</protein>
<dbReference type="RefSeq" id="WP_171673100.1">
    <property type="nucleotide sequence ID" value="NZ_BAAAGT010000002.1"/>
</dbReference>
<name>A0A7Y4NYJ9_9ACTN</name>
<dbReference type="Proteomes" id="UP000534306">
    <property type="component" value="Unassembled WGS sequence"/>
</dbReference>
<dbReference type="EMBL" id="JACHKF010000001">
    <property type="protein sequence ID" value="MBB6569555.1"/>
    <property type="molecule type" value="Genomic_DNA"/>
</dbReference>
<evidence type="ECO:0000313" key="3">
    <source>
        <dbReference type="EMBL" id="MBB6569555.1"/>
    </source>
</evidence>
<evidence type="ECO:0000256" key="2">
    <source>
        <dbReference type="SAM" id="Phobius"/>
    </source>
</evidence>
<keyword evidence="2" id="KW-1133">Transmembrane helix</keyword>
<dbReference type="AlphaFoldDB" id="A0A7Y4NYJ9"/>
<accession>A0A7Y4NYJ9</accession>
<keyword evidence="2" id="KW-0812">Transmembrane</keyword>
<evidence type="ECO:0000313" key="5">
    <source>
        <dbReference type="Proteomes" id="UP000534306"/>
    </source>
</evidence>
<gene>
    <name evidence="3" type="ORF">HNR71_005192</name>
    <name evidence="4" type="ORF">HPO96_10175</name>
</gene>
<feature type="region of interest" description="Disordered" evidence="1">
    <location>
        <begin position="1"/>
        <end position="34"/>
    </location>
</feature>